<gene>
    <name evidence="2" type="ORF">TVAG_159300</name>
</gene>
<dbReference type="InterPro" id="IPR002110">
    <property type="entry name" value="Ankyrin_rpt"/>
</dbReference>
<name>A2F585_TRIV3</name>
<dbReference type="AlphaFoldDB" id="A2F585"/>
<dbReference type="InParanoid" id="A2F585"/>
<reference evidence="2" key="2">
    <citation type="journal article" date="2007" name="Science">
        <title>Draft genome sequence of the sexually transmitted pathogen Trichomonas vaginalis.</title>
        <authorList>
            <person name="Carlton J.M."/>
            <person name="Hirt R.P."/>
            <person name="Silva J.C."/>
            <person name="Delcher A.L."/>
            <person name="Schatz M."/>
            <person name="Zhao Q."/>
            <person name="Wortman J.R."/>
            <person name="Bidwell S.L."/>
            <person name="Alsmark U.C.M."/>
            <person name="Besteiro S."/>
            <person name="Sicheritz-Ponten T."/>
            <person name="Noel C.J."/>
            <person name="Dacks J.B."/>
            <person name="Foster P.G."/>
            <person name="Simillion C."/>
            <person name="Van de Peer Y."/>
            <person name="Miranda-Saavedra D."/>
            <person name="Barton G.J."/>
            <person name="Westrop G.D."/>
            <person name="Mueller S."/>
            <person name="Dessi D."/>
            <person name="Fiori P.L."/>
            <person name="Ren Q."/>
            <person name="Paulsen I."/>
            <person name="Zhang H."/>
            <person name="Bastida-Corcuera F.D."/>
            <person name="Simoes-Barbosa A."/>
            <person name="Brown M.T."/>
            <person name="Hayes R.D."/>
            <person name="Mukherjee M."/>
            <person name="Okumura C.Y."/>
            <person name="Schneider R."/>
            <person name="Smith A.J."/>
            <person name="Vanacova S."/>
            <person name="Villalvazo M."/>
            <person name="Haas B.J."/>
            <person name="Pertea M."/>
            <person name="Feldblyum T.V."/>
            <person name="Utterback T.R."/>
            <person name="Shu C.L."/>
            <person name="Osoegawa K."/>
            <person name="de Jong P.J."/>
            <person name="Hrdy I."/>
            <person name="Horvathova L."/>
            <person name="Zubacova Z."/>
            <person name="Dolezal P."/>
            <person name="Malik S.B."/>
            <person name="Logsdon J.M. Jr."/>
            <person name="Henze K."/>
            <person name="Gupta A."/>
            <person name="Wang C.C."/>
            <person name="Dunne R.L."/>
            <person name="Upcroft J.A."/>
            <person name="Upcroft P."/>
            <person name="White O."/>
            <person name="Salzberg S.L."/>
            <person name="Tang P."/>
            <person name="Chiu C.-H."/>
            <person name="Lee Y.-S."/>
            <person name="Embley T.M."/>
            <person name="Coombs G.H."/>
            <person name="Mottram J.C."/>
            <person name="Tachezy J."/>
            <person name="Fraser-Liggett C.M."/>
            <person name="Johnson P.J."/>
        </authorList>
    </citation>
    <scope>NUCLEOTIDE SEQUENCE [LARGE SCALE GENOMIC DNA]</scope>
    <source>
        <strain evidence="2">G3</strain>
    </source>
</reference>
<dbReference type="Pfam" id="PF00023">
    <property type="entry name" value="Ank"/>
    <property type="match status" value="1"/>
</dbReference>
<dbReference type="eggNOG" id="KOG4177">
    <property type="taxonomic scope" value="Eukaryota"/>
</dbReference>
<keyword evidence="1" id="KW-0040">ANK repeat</keyword>
<proteinExistence type="predicted"/>
<organism evidence="2 3">
    <name type="scientific">Trichomonas vaginalis (strain ATCC PRA-98 / G3)</name>
    <dbReference type="NCBI Taxonomy" id="412133"/>
    <lineage>
        <taxon>Eukaryota</taxon>
        <taxon>Metamonada</taxon>
        <taxon>Parabasalia</taxon>
        <taxon>Trichomonadida</taxon>
        <taxon>Trichomonadidae</taxon>
        <taxon>Trichomonas</taxon>
    </lineage>
</organism>
<dbReference type="STRING" id="5722.A2F585"/>
<dbReference type="SMART" id="SM00248">
    <property type="entry name" value="ANK"/>
    <property type="match status" value="10"/>
</dbReference>
<dbReference type="RefSeq" id="XP_001312840.1">
    <property type="nucleotide sequence ID" value="XM_001312839.1"/>
</dbReference>
<dbReference type="EMBL" id="DS113620">
    <property type="protein sequence ID" value="EAX99910.1"/>
    <property type="molecule type" value="Genomic_DNA"/>
</dbReference>
<dbReference type="PANTHER" id="PTHR24121">
    <property type="entry name" value="NO MECHANORECEPTOR POTENTIAL C, ISOFORM D-RELATED"/>
    <property type="match status" value="1"/>
</dbReference>
<dbReference type="VEuPathDB" id="TrichDB:TVAGG3_0160160"/>
<dbReference type="SMR" id="A2F585"/>
<feature type="repeat" description="ANK" evidence="1">
    <location>
        <begin position="421"/>
        <end position="453"/>
    </location>
</feature>
<dbReference type="Pfam" id="PF12796">
    <property type="entry name" value="Ank_2"/>
    <property type="match status" value="2"/>
</dbReference>
<dbReference type="VEuPathDB" id="TrichDB:TVAG_159300"/>
<dbReference type="PROSITE" id="PS50297">
    <property type="entry name" value="ANK_REP_REGION"/>
    <property type="match status" value="1"/>
</dbReference>
<keyword evidence="3" id="KW-1185">Reference proteome</keyword>
<dbReference type="OrthoDB" id="60433at2759"/>
<dbReference type="Gene3D" id="1.25.40.20">
    <property type="entry name" value="Ankyrin repeat-containing domain"/>
    <property type="match status" value="3"/>
</dbReference>
<evidence type="ECO:0000256" key="1">
    <source>
        <dbReference type="PROSITE-ProRule" id="PRU00023"/>
    </source>
</evidence>
<evidence type="ECO:0008006" key="4">
    <source>
        <dbReference type="Google" id="ProtNLM"/>
    </source>
</evidence>
<sequence length="480" mass="54737">MPAMQNSKLSFAPLIAVAAYYRAMTVFQTLLDKGVDLEFSDFSNHSIKPLFHYAVAGGNQGIIQLLLTNDCNLDGAIIPLIRYGHLELAKQFVDFVKSEGSSTFVDVLNELFPEKIENKIPIALKLAIHSQKPEMLDYVYTELIKCCDKSILYLNEKQYRTALHYACKFDNFDIIEYLFNEDPFQICPTEENPITPLHIAFNSNRTIQNKSMCKLIQLVVDCPQLKEKLSEIFNLVDYDNMSILHHASKCGNTDAVKMLLDLCPEFVNASLQRNDGFTPIMLCVSSRDIQTFTIFIEKSKEFQEDYLNIFGVNNLGRNILHIAARQNFIEGFIYILDFYPQLLYQADYCQMSPLISAVIQRNFDIVDYIIEREPEFVSKDFCKISGKNLLHWLAKVGNAESLIEKILTRKLIDVDCVSFDPSLTPLSIAVREGHAGTVQTLINFGADPNFPVSETYIPSKIQCSDYIREIMHLPPLHCKN</sequence>
<dbReference type="PROSITE" id="PS50088">
    <property type="entry name" value="ANK_REPEAT"/>
    <property type="match status" value="1"/>
</dbReference>
<dbReference type="PANTHER" id="PTHR24121:SF29">
    <property type="match status" value="1"/>
</dbReference>
<evidence type="ECO:0000313" key="3">
    <source>
        <dbReference type="Proteomes" id="UP000001542"/>
    </source>
</evidence>
<protein>
    <recommendedName>
        <fullName evidence="4">DUF3447 domain-containing protein</fullName>
    </recommendedName>
</protein>
<reference evidence="2" key="1">
    <citation type="submission" date="2006-10" db="EMBL/GenBank/DDBJ databases">
        <authorList>
            <person name="Amadeo P."/>
            <person name="Zhao Q."/>
            <person name="Wortman J."/>
            <person name="Fraser-Liggett C."/>
            <person name="Carlton J."/>
        </authorList>
    </citation>
    <scope>NUCLEOTIDE SEQUENCE</scope>
    <source>
        <strain evidence="2">G3</strain>
    </source>
</reference>
<dbReference type="KEGG" id="tva:4757730"/>
<dbReference type="InterPro" id="IPR036770">
    <property type="entry name" value="Ankyrin_rpt-contain_sf"/>
</dbReference>
<dbReference type="Proteomes" id="UP000001542">
    <property type="component" value="Unassembled WGS sequence"/>
</dbReference>
<accession>A2F585</accession>
<dbReference type="SUPFAM" id="SSF48403">
    <property type="entry name" value="Ankyrin repeat"/>
    <property type="match status" value="2"/>
</dbReference>
<evidence type="ECO:0000313" key="2">
    <source>
        <dbReference type="EMBL" id="EAX99910.1"/>
    </source>
</evidence>